<feature type="transmembrane region" description="Helical" evidence="1">
    <location>
        <begin position="215"/>
        <end position="233"/>
    </location>
</feature>
<dbReference type="AlphaFoldDB" id="A0A143PVC2"/>
<evidence type="ECO:0000313" key="2">
    <source>
        <dbReference type="EMBL" id="AMY12010.1"/>
    </source>
</evidence>
<reference evidence="3" key="2">
    <citation type="submission" date="2016-04" db="EMBL/GenBank/DDBJ databases">
        <title>First Complete Genome Sequence of a Subdivision 6 Acidobacterium.</title>
        <authorList>
            <person name="Huang S."/>
            <person name="Vieira S."/>
            <person name="Bunk B."/>
            <person name="Riedel T."/>
            <person name="Sproeer C."/>
            <person name="Overmann J."/>
        </authorList>
    </citation>
    <scope>NUCLEOTIDE SEQUENCE [LARGE SCALE GENOMIC DNA]</scope>
    <source>
        <strain evidence="3">DSM 100886 HEG_-6_39</strain>
    </source>
</reference>
<dbReference type="STRING" id="1855912.LuPra_05282"/>
<feature type="transmembrane region" description="Helical" evidence="1">
    <location>
        <begin position="76"/>
        <end position="97"/>
    </location>
</feature>
<accession>A0A143PVC2</accession>
<feature type="transmembrane region" description="Helical" evidence="1">
    <location>
        <begin position="112"/>
        <end position="136"/>
    </location>
</feature>
<feature type="transmembrane region" description="Helical" evidence="1">
    <location>
        <begin position="245"/>
        <end position="267"/>
    </location>
</feature>
<gene>
    <name evidence="2" type="ORF">LuPra_05282</name>
</gene>
<protein>
    <submittedName>
        <fullName evidence="2">Uncharacterized protein</fullName>
    </submittedName>
</protein>
<feature type="transmembrane region" description="Helical" evidence="1">
    <location>
        <begin position="279"/>
        <end position="297"/>
    </location>
</feature>
<keyword evidence="1" id="KW-0812">Transmembrane</keyword>
<dbReference type="KEGG" id="abac:LuPra_05282"/>
<keyword evidence="1" id="KW-1133">Transmembrane helix</keyword>
<evidence type="ECO:0000256" key="1">
    <source>
        <dbReference type="SAM" id="Phobius"/>
    </source>
</evidence>
<feature type="transmembrane region" description="Helical" evidence="1">
    <location>
        <begin position="12"/>
        <end position="32"/>
    </location>
</feature>
<proteinExistence type="predicted"/>
<dbReference type="EMBL" id="CP015136">
    <property type="protein sequence ID" value="AMY12010.1"/>
    <property type="molecule type" value="Genomic_DNA"/>
</dbReference>
<organism evidence="2 3">
    <name type="scientific">Luteitalea pratensis</name>
    <dbReference type="NCBI Taxonomy" id="1855912"/>
    <lineage>
        <taxon>Bacteria</taxon>
        <taxon>Pseudomonadati</taxon>
        <taxon>Acidobacteriota</taxon>
        <taxon>Vicinamibacteria</taxon>
        <taxon>Vicinamibacterales</taxon>
        <taxon>Vicinamibacteraceae</taxon>
        <taxon>Luteitalea</taxon>
    </lineage>
</organism>
<dbReference type="PATRIC" id="fig|1813736.3.peg.5558"/>
<reference evidence="2 3" key="1">
    <citation type="journal article" date="2016" name="Genome Announc.">
        <title>First Complete Genome Sequence of a Subdivision 6 Acidobacterium Strain.</title>
        <authorList>
            <person name="Huang S."/>
            <person name="Vieira S."/>
            <person name="Bunk B."/>
            <person name="Riedel T."/>
            <person name="Sproer C."/>
            <person name="Overmann J."/>
        </authorList>
    </citation>
    <scope>NUCLEOTIDE SEQUENCE [LARGE SCALE GENOMIC DNA]</scope>
    <source>
        <strain evidence="3">DSM 100886 HEG_-6_39</strain>
    </source>
</reference>
<keyword evidence="1" id="KW-0472">Membrane</keyword>
<evidence type="ECO:0000313" key="3">
    <source>
        <dbReference type="Proteomes" id="UP000076079"/>
    </source>
</evidence>
<sequence length="311" mass="33201">MFKRLWQTGPELVATTVLMLIVLTGAIVGLLVDPRVITGAPAWLKPAKFAVSIAIYTTTLAWIFTLLPEWPRTRRVVGWGTAAALAIEMVIIGGQAWRGTTSHFNVATPLDGVLWVIMGLTIVAQTLLSVAVAVALWKQRFDDAALGWALRLGMTVTIVGAFTGGLMTRPTGPQIEAARARERMTIAGAHTVGAADGGPGMVGTGWSRDHGDMRVPHFVGLHALQVLPVVALLMRRRRFAATARVRLVIVAATSYATLFVILLVQALRGVPVTTPDATTMAQLGGWALATALAFALVRFDKTRVVRDGAAV</sequence>
<keyword evidence="3" id="KW-1185">Reference proteome</keyword>
<name>A0A143PVC2_LUTPR</name>
<feature type="transmembrane region" description="Helical" evidence="1">
    <location>
        <begin position="47"/>
        <end position="67"/>
    </location>
</feature>
<dbReference type="Proteomes" id="UP000076079">
    <property type="component" value="Chromosome"/>
</dbReference>
<dbReference type="RefSeq" id="WP_162472834.1">
    <property type="nucleotide sequence ID" value="NZ_CP015136.1"/>
</dbReference>
<feature type="transmembrane region" description="Helical" evidence="1">
    <location>
        <begin position="148"/>
        <end position="167"/>
    </location>
</feature>